<dbReference type="GO" id="GO:0006362">
    <property type="term" value="P:transcription elongation by RNA polymerase I"/>
    <property type="evidence" value="ECO:0007669"/>
    <property type="project" value="TreeGrafter"/>
</dbReference>
<evidence type="ECO:0000259" key="4">
    <source>
        <dbReference type="Pfam" id="PF13656"/>
    </source>
</evidence>
<sequence length="101" mass="11565">MEEEEQRIKFLNEISLSIKNEDHTIMNPIKYAIQSDFAKMGVEFCGYTIPHPSESTCNLVIQMKDKKKQTPENLVDVTTSGIDHLIAIVDRLSEKVNQNIE</sequence>
<dbReference type="OrthoDB" id="510325at2759"/>
<evidence type="ECO:0000256" key="1">
    <source>
        <dbReference type="ARBA" id="ARBA00022478"/>
    </source>
</evidence>
<dbReference type="Pfam" id="PF13656">
    <property type="entry name" value="RNA_pol_L_2"/>
    <property type="match status" value="1"/>
</dbReference>
<protein>
    <submittedName>
        <fullName evidence="5">DNA-directed RNA polymerase I AND III subunit</fullName>
    </submittedName>
</protein>
<dbReference type="AlphaFoldDB" id="R0MC98"/>
<dbReference type="InterPro" id="IPR022905">
    <property type="entry name" value="Rpo11-like"/>
</dbReference>
<proteinExistence type="inferred from homology"/>
<gene>
    <name evidence="5" type="ORF">NBO_2gi003</name>
</gene>
<dbReference type="HOGENOM" id="CLU_090381_4_2_1"/>
<dbReference type="Proteomes" id="UP000016927">
    <property type="component" value="Unassembled WGS sequence"/>
</dbReference>
<organism evidence="5 6">
    <name type="scientific">Nosema bombycis (strain CQ1 / CVCC 102059)</name>
    <name type="common">Microsporidian parasite</name>
    <name type="synonym">Pebrine of silkworm</name>
    <dbReference type="NCBI Taxonomy" id="578461"/>
    <lineage>
        <taxon>Eukaryota</taxon>
        <taxon>Fungi</taxon>
        <taxon>Fungi incertae sedis</taxon>
        <taxon>Microsporidia</taxon>
        <taxon>Nosematidae</taxon>
        <taxon>Nosema</taxon>
    </lineage>
</organism>
<dbReference type="EMBL" id="KB908910">
    <property type="protein sequence ID" value="EOB15599.1"/>
    <property type="molecule type" value="Genomic_DNA"/>
</dbReference>
<dbReference type="Gene3D" id="3.30.1360.10">
    <property type="entry name" value="RNA polymerase, RBP11-like subunit"/>
    <property type="match status" value="1"/>
</dbReference>
<dbReference type="SUPFAM" id="SSF55257">
    <property type="entry name" value="RBP11-like subunits of RNA polymerase"/>
    <property type="match status" value="1"/>
</dbReference>
<dbReference type="GO" id="GO:0046983">
    <property type="term" value="F:protein dimerization activity"/>
    <property type="evidence" value="ECO:0007669"/>
    <property type="project" value="InterPro"/>
</dbReference>
<comment type="similarity">
    <text evidence="3">Belongs to the archaeal Rpo11/eukaryotic RPB11/RPC19 RNA polymerase subunit family.</text>
</comment>
<dbReference type="OMA" id="KEDHTIM"/>
<dbReference type="GO" id="GO:0055029">
    <property type="term" value="C:nuclear DNA-directed RNA polymerase complex"/>
    <property type="evidence" value="ECO:0007669"/>
    <property type="project" value="UniProtKB-ARBA"/>
</dbReference>
<dbReference type="InterPro" id="IPR036603">
    <property type="entry name" value="RBP11-like"/>
</dbReference>
<evidence type="ECO:0000313" key="5">
    <source>
        <dbReference type="EMBL" id="EOB15599.1"/>
    </source>
</evidence>
<keyword evidence="6" id="KW-1185">Reference proteome</keyword>
<feature type="domain" description="DNA-directed RNA polymerase RBP11-like dimerisation" evidence="4">
    <location>
        <begin position="14"/>
        <end position="94"/>
    </location>
</feature>
<dbReference type="InterPro" id="IPR009025">
    <property type="entry name" value="RBP11-like_dimer"/>
</dbReference>
<dbReference type="STRING" id="578461.R0MC98"/>
<dbReference type="GO" id="GO:0005666">
    <property type="term" value="C:RNA polymerase III complex"/>
    <property type="evidence" value="ECO:0007669"/>
    <property type="project" value="TreeGrafter"/>
</dbReference>
<dbReference type="GO" id="GO:0003899">
    <property type="term" value="F:DNA-directed RNA polymerase activity"/>
    <property type="evidence" value="ECO:0007669"/>
    <property type="project" value="InterPro"/>
</dbReference>
<evidence type="ECO:0000256" key="2">
    <source>
        <dbReference type="ARBA" id="ARBA00023163"/>
    </source>
</evidence>
<keyword evidence="1 5" id="KW-0240">DNA-directed RNA polymerase</keyword>
<keyword evidence="2" id="KW-0804">Transcription</keyword>
<evidence type="ECO:0000313" key="6">
    <source>
        <dbReference type="Proteomes" id="UP000016927"/>
    </source>
</evidence>
<accession>R0MC98</accession>
<dbReference type="VEuPathDB" id="MicrosporidiaDB:NBO_2gi003"/>
<dbReference type="HAMAP" id="MF_00261">
    <property type="entry name" value="RNApol_arch_Rpo11"/>
    <property type="match status" value="1"/>
</dbReference>
<reference evidence="5 6" key="1">
    <citation type="journal article" date="2013" name="BMC Genomics">
        <title>Comparative genomics of parasitic silkworm microsporidia reveal an association between genome expansion and host adaptation.</title>
        <authorList>
            <person name="Pan G."/>
            <person name="Xu J."/>
            <person name="Li T."/>
            <person name="Xia Q."/>
            <person name="Liu S.L."/>
            <person name="Zhang G."/>
            <person name="Li S."/>
            <person name="Li C."/>
            <person name="Liu H."/>
            <person name="Yang L."/>
            <person name="Liu T."/>
            <person name="Zhang X."/>
            <person name="Wu Z."/>
            <person name="Fan W."/>
            <person name="Dang X."/>
            <person name="Xiang H."/>
            <person name="Tao M."/>
            <person name="Li Y."/>
            <person name="Hu J."/>
            <person name="Li Z."/>
            <person name="Lin L."/>
            <person name="Luo J."/>
            <person name="Geng L."/>
            <person name="Wang L."/>
            <person name="Long M."/>
            <person name="Wan Y."/>
            <person name="He N."/>
            <person name="Zhang Z."/>
            <person name="Lu C."/>
            <person name="Keeling P.J."/>
            <person name="Wang J."/>
            <person name="Xiang Z."/>
            <person name="Zhou Z."/>
        </authorList>
    </citation>
    <scope>NUCLEOTIDE SEQUENCE [LARGE SCALE GENOMIC DNA]</scope>
    <source>
        <strain evidence="6">CQ1 / CVCC 102059</strain>
    </source>
</reference>
<dbReference type="PANTHER" id="PTHR13946:SF28">
    <property type="entry name" value="DNA-DIRECTED RNA POLYMERASES I AND III SUBUNIT RPAC2"/>
    <property type="match status" value="1"/>
</dbReference>
<evidence type="ECO:0000256" key="3">
    <source>
        <dbReference type="ARBA" id="ARBA00025751"/>
    </source>
</evidence>
<dbReference type="PANTHER" id="PTHR13946">
    <property type="entry name" value="DNA-DIRECTED RNA POLYMERASE I,II,III"/>
    <property type="match status" value="1"/>
</dbReference>
<name>R0MC98_NOSB1</name>
<dbReference type="GO" id="GO:0005736">
    <property type="term" value="C:RNA polymerase I complex"/>
    <property type="evidence" value="ECO:0007669"/>
    <property type="project" value="TreeGrafter"/>
</dbReference>
<dbReference type="GO" id="GO:0006383">
    <property type="term" value="P:transcription by RNA polymerase III"/>
    <property type="evidence" value="ECO:0007669"/>
    <property type="project" value="TreeGrafter"/>
</dbReference>